<comment type="similarity">
    <text evidence="7">Belongs to the inorganic phosphate transporter (PiT) (TC 2.A.20) family.</text>
</comment>
<feature type="transmembrane region" description="Helical" evidence="7">
    <location>
        <begin position="7"/>
        <end position="26"/>
    </location>
</feature>
<comment type="subcellular location">
    <subcellularLocation>
        <location evidence="1 7">Membrane</location>
        <topology evidence="1 7">Multi-pass membrane protein</topology>
    </subcellularLocation>
</comment>
<evidence type="ECO:0000313" key="8">
    <source>
        <dbReference type="EMBL" id="KAF8821855.1"/>
    </source>
</evidence>
<evidence type="ECO:0000256" key="3">
    <source>
        <dbReference type="ARBA" id="ARBA00022592"/>
    </source>
</evidence>
<feature type="transmembrane region" description="Helical" evidence="7">
    <location>
        <begin position="436"/>
        <end position="455"/>
    </location>
</feature>
<feature type="transmembrane region" description="Helical" evidence="7">
    <location>
        <begin position="476"/>
        <end position="496"/>
    </location>
</feature>
<gene>
    <name evidence="8" type="ORF">IE077_001455</name>
</gene>
<dbReference type="PANTHER" id="PTHR11101">
    <property type="entry name" value="PHOSPHATE TRANSPORTER"/>
    <property type="match status" value="1"/>
</dbReference>
<feature type="transmembrane region" description="Helical" evidence="7">
    <location>
        <begin position="185"/>
        <end position="208"/>
    </location>
</feature>
<keyword evidence="6 7" id="KW-0472">Membrane</keyword>
<evidence type="ECO:0000256" key="2">
    <source>
        <dbReference type="ARBA" id="ARBA00022448"/>
    </source>
</evidence>
<comment type="function">
    <text evidence="7">Sodium-phosphate symporter.</text>
</comment>
<evidence type="ECO:0000256" key="6">
    <source>
        <dbReference type="ARBA" id="ARBA00023136"/>
    </source>
</evidence>
<feature type="transmembrane region" description="Helical" evidence="7">
    <location>
        <begin position="142"/>
        <end position="165"/>
    </location>
</feature>
<evidence type="ECO:0000313" key="9">
    <source>
        <dbReference type="Proteomes" id="UP000823046"/>
    </source>
</evidence>
<feature type="transmembrane region" description="Helical" evidence="7">
    <location>
        <begin position="116"/>
        <end position="135"/>
    </location>
</feature>
<keyword evidence="3 7" id="KW-0592">Phosphate transport</keyword>
<sequence length="578" mass="63315">MAADSFLWIVVAGSVAAFLTAFAIGANDVANTFSTAVGGKTLSLKTAIILGSVFEIIGATLLGSAVTDTIRKKIIDYSVFDDSPGILMMGMLCSLVGSGLWVLIATHFALPVSTTHSILGSLVGFGIASGKFWAIRWNMIGTIILCWLCAPFIAGLLGSFCFGMIRTFILRHGNALQRGYRALFPLMLLVCATFSYFLVFHNPFIFYFSCFQISESGKSEILSPCTLSRWARANSFFAVLFVLLFSFVLAVFLSIGAHYLVRLKLKNINSNPASDQAQTLEIGSREGDFPQNISCKLNIRKNMSDSLKNISFETVCSQTNLENPLCYKNRGVMTQTPDAPPSLSDDPVRSRNSSWMTMGWMDSPCEMENDELVKTIHSSAEEFSVESESFFSACQIFSSCLGCLAHSTNDTANAIGPLSLIYFSYRDGSVASTESIPWYIFFCGGVSMALGLVFLGHKVVNTMGNQIVKITPSRGFSIDVGASWVVMLFSMFGIPLSTTHSTVGSTVGVGLVEKGSTKSEENASLNAQLHHLNWKLLINIFLSWIITLFFSCRSRDHVTFFLRSLLSNARLVCYFISY</sequence>
<dbReference type="Proteomes" id="UP000823046">
    <property type="component" value="Unassembled WGS sequence"/>
</dbReference>
<keyword evidence="4 7" id="KW-0812">Transmembrane</keyword>
<keyword evidence="5 7" id="KW-1133">Transmembrane helix</keyword>
<accession>A0ABQ7JCY9</accession>
<protein>
    <recommendedName>
        <fullName evidence="7">Phosphate transporter</fullName>
    </recommendedName>
</protein>
<evidence type="ECO:0000256" key="7">
    <source>
        <dbReference type="RuleBase" id="RU363058"/>
    </source>
</evidence>
<proteinExistence type="inferred from homology"/>
<reference evidence="8 9" key="1">
    <citation type="journal article" date="2020" name="bioRxiv">
        <title>Metabolic contributions of an alphaproteobacterial endosymbiont in the apicomplexan Cardiosporidium cionae.</title>
        <authorList>
            <person name="Hunter E.S."/>
            <person name="Paight C.J."/>
            <person name="Lane C.E."/>
        </authorList>
    </citation>
    <scope>NUCLEOTIDE SEQUENCE [LARGE SCALE GENOMIC DNA]</scope>
    <source>
        <strain evidence="8">ESH_2018</strain>
    </source>
</reference>
<keyword evidence="2 7" id="KW-0813">Transport</keyword>
<dbReference type="EMBL" id="JADAQX010000117">
    <property type="protein sequence ID" value="KAF8821855.1"/>
    <property type="molecule type" value="Genomic_DNA"/>
</dbReference>
<keyword evidence="9" id="KW-1185">Reference proteome</keyword>
<name>A0ABQ7JCY9_9APIC</name>
<evidence type="ECO:0000256" key="5">
    <source>
        <dbReference type="ARBA" id="ARBA00022989"/>
    </source>
</evidence>
<feature type="transmembrane region" description="Helical" evidence="7">
    <location>
        <begin position="532"/>
        <end position="551"/>
    </location>
</feature>
<feature type="transmembrane region" description="Helical" evidence="7">
    <location>
        <begin position="86"/>
        <end position="110"/>
    </location>
</feature>
<dbReference type="InterPro" id="IPR001204">
    <property type="entry name" value="Phos_transporter"/>
</dbReference>
<feature type="transmembrane region" description="Helical" evidence="7">
    <location>
        <begin position="46"/>
        <end position="66"/>
    </location>
</feature>
<evidence type="ECO:0000256" key="4">
    <source>
        <dbReference type="ARBA" id="ARBA00022692"/>
    </source>
</evidence>
<organism evidence="8 9">
    <name type="scientific">Cardiosporidium cionae</name>
    <dbReference type="NCBI Taxonomy" id="476202"/>
    <lineage>
        <taxon>Eukaryota</taxon>
        <taxon>Sar</taxon>
        <taxon>Alveolata</taxon>
        <taxon>Apicomplexa</taxon>
        <taxon>Aconoidasida</taxon>
        <taxon>Nephromycida</taxon>
        <taxon>Cardiosporidium</taxon>
    </lineage>
</organism>
<comment type="caution">
    <text evidence="8">The sequence shown here is derived from an EMBL/GenBank/DDBJ whole genome shotgun (WGS) entry which is preliminary data.</text>
</comment>
<dbReference type="Pfam" id="PF01384">
    <property type="entry name" value="PHO4"/>
    <property type="match status" value="1"/>
</dbReference>
<evidence type="ECO:0000256" key="1">
    <source>
        <dbReference type="ARBA" id="ARBA00004141"/>
    </source>
</evidence>
<feature type="transmembrane region" description="Helical" evidence="7">
    <location>
        <begin position="236"/>
        <end position="261"/>
    </location>
</feature>
<dbReference type="PANTHER" id="PTHR11101:SF80">
    <property type="entry name" value="PHOSPHATE TRANSPORTER"/>
    <property type="match status" value="1"/>
</dbReference>